<dbReference type="InterPro" id="IPR026588">
    <property type="entry name" value="Choice_anch_A"/>
</dbReference>
<comment type="caution">
    <text evidence="8">The sequence shown here is derived from an EMBL/GenBank/DDBJ whole genome shotgun (WGS) entry which is preliminary data.</text>
</comment>
<feature type="region of interest" description="Disordered" evidence="5">
    <location>
        <begin position="569"/>
        <end position="749"/>
    </location>
</feature>
<dbReference type="AlphaFoldDB" id="A0A0R2BEU9"/>
<feature type="compositionally biased region" description="Low complexity" evidence="5">
    <location>
        <begin position="167"/>
        <end position="185"/>
    </location>
</feature>
<evidence type="ECO:0000256" key="5">
    <source>
        <dbReference type="SAM" id="MobiDB-lite"/>
    </source>
</evidence>
<dbReference type="PANTHER" id="PTHR10068:SF14">
    <property type="entry name" value="CELL WALL ADHESIN EAP1"/>
    <property type="match status" value="1"/>
</dbReference>
<evidence type="ECO:0000256" key="6">
    <source>
        <dbReference type="SAM" id="Phobius"/>
    </source>
</evidence>
<feature type="domain" description="Gram-positive cocci surface proteins LPxTG" evidence="7">
    <location>
        <begin position="761"/>
        <end position="795"/>
    </location>
</feature>
<keyword evidence="2" id="KW-0964">Secreted</keyword>
<accession>A0A0R2BEU9</accession>
<keyword evidence="4" id="KW-0572">Peptidoglycan-anchor</keyword>
<keyword evidence="6" id="KW-0472">Membrane</keyword>
<dbReference type="PATRIC" id="fig|1423733.4.peg.1040"/>
<keyword evidence="6" id="KW-1133">Transmembrane helix</keyword>
<evidence type="ECO:0000256" key="1">
    <source>
        <dbReference type="ARBA" id="ARBA00022512"/>
    </source>
</evidence>
<evidence type="ECO:0000259" key="7">
    <source>
        <dbReference type="PROSITE" id="PS50847"/>
    </source>
</evidence>
<gene>
    <name evidence="8" type="ORF">FC82_GL000986</name>
</gene>
<reference evidence="8 9" key="1">
    <citation type="journal article" date="2015" name="Genome Announc.">
        <title>Expanding the biotechnology potential of lactobacilli through comparative genomics of 213 strains and associated genera.</title>
        <authorList>
            <person name="Sun Z."/>
            <person name="Harris H.M."/>
            <person name="McCann A."/>
            <person name="Guo C."/>
            <person name="Argimon S."/>
            <person name="Zhang W."/>
            <person name="Yang X."/>
            <person name="Jeffery I.B."/>
            <person name="Cooney J.C."/>
            <person name="Kagawa T.F."/>
            <person name="Liu W."/>
            <person name="Song Y."/>
            <person name="Salvetti E."/>
            <person name="Wrobel A."/>
            <person name="Rasinkangas P."/>
            <person name="Parkhill J."/>
            <person name="Rea M.C."/>
            <person name="O'Sullivan O."/>
            <person name="Ritari J."/>
            <person name="Douillard F.P."/>
            <person name="Paul Ross R."/>
            <person name="Yang R."/>
            <person name="Briner A.E."/>
            <person name="Felis G.E."/>
            <person name="de Vos W.M."/>
            <person name="Barrangou R."/>
            <person name="Klaenhammer T.R."/>
            <person name="Caufield P.W."/>
            <person name="Cui Y."/>
            <person name="Zhang H."/>
            <person name="O'Toole P.W."/>
        </authorList>
    </citation>
    <scope>NUCLEOTIDE SEQUENCE [LARGE SCALE GENOMIC DNA]</scope>
    <source>
        <strain evidence="8 9">DSM 20515</strain>
    </source>
</reference>
<name>A0A0R2BEU9_SECCO</name>
<dbReference type="PROSITE" id="PS50847">
    <property type="entry name" value="GRAM_POS_ANCHORING"/>
    <property type="match status" value="1"/>
</dbReference>
<sequence>MYKSGKIWLVAGIATNVLLLQPSVGRADESGQQADQVAVQTGSATLAGQSTLRTGTDQTVAATATTASQGDLSENVSDGTSAGQPQTRATTATSQSQTTPASESQAAAATTTGATQQTATVQNQSAPTLTEQTVDPTDHATATPSTTSPVPVTGQPSSAARFGAASVTQPAQSTTPAATVSQSATNSENPTSANSGTVAQPQTAASQVAIPAVRAADEPVTTAATQSIGQIENDPLLKDWLARYYGWSGSVSDYIQANPLGVASLFHVFSLDATLNAHTEGNVATAELSGNANFNTRLGDLLTYDYSYIQDFNANAKGLQSAFAVNPSRQNMLFVGKNVTVIPGSQVGLRSTNGPVINVDHLKTTDISKDTNGQVYIDFDAAFAQLQALSTKLAQQGIVTISNRDFADNNRRIIDMKEYADQVNDDHQIVINLAPDVMTQSTQLILKNFDYYLTDPNLADVSFVFNVDAGTVNNYTVATQVILWLGDTENTRTDFQSSTNFFDNHLLWNFRHTDMNRGVSPYTVRTTAKLYGSLLAVDGNVILNVNASTDGNLIGRQVIVNAQTHRWDFQIPKEPGDPGTPVNPGGPEKPVDPVDPGGPEKPVDPVDPGGPEKPVDPVDPGGPEKPVDPVDPGGPEKPDDPGRPVTPIDPGTPGNPGTPETPVTPVTPLTPTTPDNPPTPEQPVTPVDPPAPEEPMTPAPQPELPVTPPEDTGFTISTGQGPKTETIPQSQQVTQPQTKQIVQPQTQPVKKAQTKLPQLKLPQTSETQSHVFTALGVLLLSLLTGIGVWLKRKFD</sequence>
<feature type="compositionally biased region" description="Low complexity" evidence="5">
    <location>
        <begin position="726"/>
        <end position="749"/>
    </location>
</feature>
<feature type="compositionally biased region" description="Polar residues" evidence="5">
    <location>
        <begin position="714"/>
        <end position="723"/>
    </location>
</feature>
<evidence type="ECO:0000313" key="8">
    <source>
        <dbReference type="EMBL" id="KRM76882.1"/>
    </source>
</evidence>
<keyword evidence="3" id="KW-0732">Signal</keyword>
<keyword evidence="6" id="KW-0812">Transmembrane</keyword>
<feature type="compositionally biased region" description="Low complexity" evidence="5">
    <location>
        <begin position="646"/>
        <end position="673"/>
    </location>
</feature>
<feature type="compositionally biased region" description="Low complexity" evidence="5">
    <location>
        <begin position="139"/>
        <end position="153"/>
    </location>
</feature>
<dbReference type="Pfam" id="PF20597">
    <property type="entry name" value="pAdhesive_15"/>
    <property type="match status" value="1"/>
</dbReference>
<keyword evidence="1" id="KW-0134">Cell wall</keyword>
<dbReference type="InterPro" id="IPR022263">
    <property type="entry name" value="KxYKxGKxW"/>
</dbReference>
<dbReference type="Proteomes" id="UP000051845">
    <property type="component" value="Unassembled WGS sequence"/>
</dbReference>
<feature type="compositionally biased region" description="Pro residues" evidence="5">
    <location>
        <begin position="674"/>
        <end position="708"/>
    </location>
</feature>
<dbReference type="InterPro" id="IPR019931">
    <property type="entry name" value="LPXTG_anchor"/>
</dbReference>
<dbReference type="PANTHER" id="PTHR10068">
    <property type="entry name" value="BONE MARROW PROTEOGLYCAN"/>
    <property type="match status" value="1"/>
</dbReference>
<organism evidence="8 9">
    <name type="scientific">Secundilactobacillus collinoides DSM 20515 = JCM 1123</name>
    <dbReference type="NCBI Taxonomy" id="1423733"/>
    <lineage>
        <taxon>Bacteria</taxon>
        <taxon>Bacillati</taxon>
        <taxon>Bacillota</taxon>
        <taxon>Bacilli</taxon>
        <taxon>Lactobacillales</taxon>
        <taxon>Lactobacillaceae</taxon>
        <taxon>Secundilactobacillus</taxon>
    </lineage>
</organism>
<proteinExistence type="predicted"/>
<dbReference type="Pfam" id="PF19258">
    <property type="entry name" value="KxYKxGKxW_sig"/>
    <property type="match status" value="1"/>
</dbReference>
<feature type="compositionally biased region" description="Polar residues" evidence="5">
    <location>
        <begin position="68"/>
        <end position="85"/>
    </location>
</feature>
<dbReference type="EMBL" id="AYYR01000019">
    <property type="protein sequence ID" value="KRM76882.1"/>
    <property type="molecule type" value="Genomic_DNA"/>
</dbReference>
<protein>
    <recommendedName>
        <fullName evidence="7">Gram-positive cocci surface proteins LPxTG domain-containing protein</fullName>
    </recommendedName>
</protein>
<evidence type="ECO:0000256" key="4">
    <source>
        <dbReference type="ARBA" id="ARBA00023088"/>
    </source>
</evidence>
<evidence type="ECO:0000313" key="9">
    <source>
        <dbReference type="Proteomes" id="UP000051845"/>
    </source>
</evidence>
<feature type="compositionally biased region" description="Low complexity" evidence="5">
    <location>
        <begin position="86"/>
        <end position="126"/>
    </location>
</feature>
<dbReference type="NCBIfam" id="TIGR03715">
    <property type="entry name" value="KxYKxGKxW"/>
    <property type="match status" value="1"/>
</dbReference>
<feature type="region of interest" description="Disordered" evidence="5">
    <location>
        <begin position="65"/>
        <end position="203"/>
    </location>
</feature>
<evidence type="ECO:0000256" key="3">
    <source>
        <dbReference type="ARBA" id="ARBA00022729"/>
    </source>
</evidence>
<dbReference type="NCBIfam" id="TIGR01167">
    <property type="entry name" value="LPXTG_anchor"/>
    <property type="match status" value="1"/>
</dbReference>
<evidence type="ECO:0000256" key="2">
    <source>
        <dbReference type="ARBA" id="ARBA00022525"/>
    </source>
</evidence>
<feature type="transmembrane region" description="Helical" evidence="6">
    <location>
        <begin position="771"/>
        <end position="790"/>
    </location>
</feature>
<feature type="compositionally biased region" description="Polar residues" evidence="5">
    <location>
        <begin position="186"/>
        <end position="203"/>
    </location>
</feature>